<evidence type="ECO:0000256" key="7">
    <source>
        <dbReference type="SAM" id="MobiDB-lite"/>
    </source>
</evidence>
<reference evidence="9" key="1">
    <citation type="submission" date="2016-11" db="EMBL/GenBank/DDBJ databases">
        <authorList>
            <person name="Varghese N."/>
            <person name="Submissions S."/>
        </authorList>
    </citation>
    <scope>NUCLEOTIDE SEQUENCE [LARGE SCALE GENOMIC DNA]</scope>
    <source>
        <strain evidence="9">DSM 21264</strain>
    </source>
</reference>
<dbReference type="PANTHER" id="PTHR38098">
    <property type="entry name" value="LPS-ASSEMBLY LIPOPROTEIN LPTE"/>
    <property type="match status" value="1"/>
</dbReference>
<evidence type="ECO:0000256" key="1">
    <source>
        <dbReference type="ARBA" id="ARBA00022729"/>
    </source>
</evidence>
<evidence type="ECO:0000256" key="3">
    <source>
        <dbReference type="ARBA" id="ARBA00023139"/>
    </source>
</evidence>
<feature type="compositionally biased region" description="Basic and acidic residues" evidence="7">
    <location>
        <begin position="169"/>
        <end position="178"/>
    </location>
</feature>
<dbReference type="GO" id="GO:1990351">
    <property type="term" value="C:transporter complex"/>
    <property type="evidence" value="ECO:0007669"/>
    <property type="project" value="TreeGrafter"/>
</dbReference>
<dbReference type="GO" id="GO:0015920">
    <property type="term" value="P:lipopolysaccharide transport"/>
    <property type="evidence" value="ECO:0007669"/>
    <property type="project" value="TreeGrafter"/>
</dbReference>
<dbReference type="PANTHER" id="PTHR38098:SF1">
    <property type="entry name" value="LPS-ASSEMBLY LIPOPROTEIN LPTE"/>
    <property type="match status" value="1"/>
</dbReference>
<keyword evidence="1 6" id="KW-0732">Signal</keyword>
<comment type="subcellular location">
    <subcellularLocation>
        <location evidence="6">Cell outer membrane</location>
        <topology evidence="6">Lipid-anchor</topology>
    </subcellularLocation>
</comment>
<name>A0A1M5DIM5_VIBGA</name>
<evidence type="ECO:0000256" key="2">
    <source>
        <dbReference type="ARBA" id="ARBA00023136"/>
    </source>
</evidence>
<gene>
    <name evidence="6" type="primary">lptE</name>
    <name evidence="8" type="ORF">SAMN02745781_02888</name>
</gene>
<sequence>MRSLHPSLLRHIFLTLLTISLTACGFHLRGDYDVPEALDKLSVTSYDQYSQFTRIVKNRLRLNEIEIVEPAEDIPNLHLVSEAISSRTLSIYQNTIAAEKELTLNATFRVTVPDVGTKTFTTTVTRSYLDNPLTALAKSMESAMLIDEMRQLASSQIIRLMARLKPDLTLSKRSERSRQHNMSEQSDSHSHVSTTEVSTDQHTISQ</sequence>
<accession>A0A1M5DIM5</accession>
<comment type="similarity">
    <text evidence="6">Belongs to the LptE lipoprotein family.</text>
</comment>
<evidence type="ECO:0000256" key="5">
    <source>
        <dbReference type="ARBA" id="ARBA00023288"/>
    </source>
</evidence>
<evidence type="ECO:0000313" key="9">
    <source>
        <dbReference type="Proteomes" id="UP000184159"/>
    </source>
</evidence>
<dbReference type="EMBL" id="FQUH01000014">
    <property type="protein sequence ID" value="SHF66735.1"/>
    <property type="molecule type" value="Genomic_DNA"/>
</dbReference>
<keyword evidence="3 6" id="KW-0564">Palmitate</keyword>
<dbReference type="Gene3D" id="3.30.160.150">
    <property type="entry name" value="Lipoprotein like domain"/>
    <property type="match status" value="1"/>
</dbReference>
<keyword evidence="2 6" id="KW-0472">Membrane</keyword>
<keyword evidence="4 6" id="KW-0998">Cell outer membrane</keyword>
<feature type="compositionally biased region" description="Low complexity" evidence="7">
    <location>
        <begin position="191"/>
        <end position="200"/>
    </location>
</feature>
<evidence type="ECO:0000256" key="6">
    <source>
        <dbReference type="HAMAP-Rule" id="MF_01186"/>
    </source>
</evidence>
<comment type="subunit">
    <text evidence="6">Component of the lipopolysaccharide transport and assembly complex. Interacts with LptD.</text>
</comment>
<keyword evidence="9" id="KW-1185">Reference proteome</keyword>
<dbReference type="GO" id="GO:0009279">
    <property type="term" value="C:cell outer membrane"/>
    <property type="evidence" value="ECO:0007669"/>
    <property type="project" value="UniProtKB-SubCell"/>
</dbReference>
<dbReference type="GO" id="GO:0001530">
    <property type="term" value="F:lipopolysaccharide binding"/>
    <property type="evidence" value="ECO:0007669"/>
    <property type="project" value="TreeGrafter"/>
</dbReference>
<dbReference type="Proteomes" id="UP000184159">
    <property type="component" value="Unassembled WGS sequence"/>
</dbReference>
<dbReference type="AlphaFoldDB" id="A0A1M5DIM5"/>
<protein>
    <recommendedName>
        <fullName evidence="6">LPS-assembly lipoprotein LptE</fullName>
    </recommendedName>
</protein>
<comment type="function">
    <text evidence="6">Together with LptD, is involved in the assembly of lipopolysaccharide (LPS) at the surface of the outer membrane. Required for the proper assembly of LptD. Binds LPS and may serve as the LPS recognition site at the outer membrane.</text>
</comment>
<evidence type="ECO:0000256" key="4">
    <source>
        <dbReference type="ARBA" id="ARBA00023237"/>
    </source>
</evidence>
<dbReference type="PROSITE" id="PS51257">
    <property type="entry name" value="PROKAR_LIPOPROTEIN"/>
    <property type="match status" value="1"/>
</dbReference>
<proteinExistence type="inferred from homology"/>
<dbReference type="Pfam" id="PF04390">
    <property type="entry name" value="LptE"/>
    <property type="match status" value="1"/>
</dbReference>
<dbReference type="GO" id="GO:0043165">
    <property type="term" value="P:Gram-negative-bacterium-type cell outer membrane assembly"/>
    <property type="evidence" value="ECO:0007669"/>
    <property type="project" value="UniProtKB-UniRule"/>
</dbReference>
<dbReference type="InterPro" id="IPR007485">
    <property type="entry name" value="LPS_assembly_LptE"/>
</dbReference>
<dbReference type="RefSeq" id="WP_072960787.1">
    <property type="nucleotide sequence ID" value="NZ_FQUH01000014.1"/>
</dbReference>
<organism evidence="8 9">
    <name type="scientific">Vibrio gazogenes DSM 21264 = NBRC 103151</name>
    <dbReference type="NCBI Taxonomy" id="1123492"/>
    <lineage>
        <taxon>Bacteria</taxon>
        <taxon>Pseudomonadati</taxon>
        <taxon>Pseudomonadota</taxon>
        <taxon>Gammaproteobacteria</taxon>
        <taxon>Vibrionales</taxon>
        <taxon>Vibrionaceae</taxon>
        <taxon>Vibrio</taxon>
    </lineage>
</organism>
<feature type="region of interest" description="Disordered" evidence="7">
    <location>
        <begin position="169"/>
        <end position="206"/>
    </location>
</feature>
<dbReference type="HAMAP" id="MF_01186">
    <property type="entry name" value="LPS_assembly_LptE"/>
    <property type="match status" value="1"/>
</dbReference>
<evidence type="ECO:0000313" key="8">
    <source>
        <dbReference type="EMBL" id="SHF66735.1"/>
    </source>
</evidence>
<keyword evidence="5 6" id="KW-0449">Lipoprotein</keyword>